<evidence type="ECO:0000256" key="2">
    <source>
        <dbReference type="ARBA" id="ARBA00022692"/>
    </source>
</evidence>
<dbReference type="InterPro" id="IPR013525">
    <property type="entry name" value="ABC2_TM"/>
</dbReference>
<evidence type="ECO:0000256" key="5">
    <source>
        <dbReference type="SAM" id="Phobius"/>
    </source>
</evidence>
<keyword evidence="8" id="KW-1185">Reference proteome</keyword>
<comment type="subcellular location">
    <subcellularLocation>
        <location evidence="1">Membrane</location>
        <topology evidence="1">Multi-pass membrane protein</topology>
    </subcellularLocation>
</comment>
<keyword evidence="2 5" id="KW-0812">Transmembrane</keyword>
<sequence length="74" mass="8508">MATGDIVVAILAYFLLFSGFFINRDRIPAYWIWFHYIYLLKCFGMKVRLLATLSKSLGMRITSSTCLTTGYDVL</sequence>
<keyword evidence="3 5" id="KW-1133">Transmembrane helix</keyword>
<keyword evidence="4 5" id="KW-0472">Membrane</keyword>
<gene>
    <name evidence="7" type="ORF">DY000_02000534</name>
</gene>
<evidence type="ECO:0000313" key="8">
    <source>
        <dbReference type="Proteomes" id="UP000266723"/>
    </source>
</evidence>
<evidence type="ECO:0000256" key="1">
    <source>
        <dbReference type="ARBA" id="ARBA00004141"/>
    </source>
</evidence>
<dbReference type="Proteomes" id="UP000266723">
    <property type="component" value="Unassembled WGS sequence"/>
</dbReference>
<evidence type="ECO:0000259" key="6">
    <source>
        <dbReference type="Pfam" id="PF01061"/>
    </source>
</evidence>
<name>A0ABQ7CC78_BRACR</name>
<accession>A0ABQ7CC78</accession>
<reference evidence="7 8" key="1">
    <citation type="journal article" date="2020" name="BMC Genomics">
        <title>Intraspecific diversification of the crop wild relative Brassica cretica Lam. using demographic model selection.</title>
        <authorList>
            <person name="Kioukis A."/>
            <person name="Michalopoulou V.A."/>
            <person name="Briers L."/>
            <person name="Pirintsos S."/>
            <person name="Studholme D.J."/>
            <person name="Pavlidis P."/>
            <person name="Sarris P.F."/>
        </authorList>
    </citation>
    <scope>NUCLEOTIDE SEQUENCE [LARGE SCALE GENOMIC DNA]</scope>
    <source>
        <strain evidence="8">cv. PFS-1207/04</strain>
    </source>
</reference>
<feature type="transmembrane region" description="Helical" evidence="5">
    <location>
        <begin position="6"/>
        <end position="23"/>
    </location>
</feature>
<evidence type="ECO:0000256" key="3">
    <source>
        <dbReference type="ARBA" id="ARBA00022989"/>
    </source>
</evidence>
<organism evidence="7 8">
    <name type="scientific">Brassica cretica</name>
    <name type="common">Mustard</name>
    <dbReference type="NCBI Taxonomy" id="69181"/>
    <lineage>
        <taxon>Eukaryota</taxon>
        <taxon>Viridiplantae</taxon>
        <taxon>Streptophyta</taxon>
        <taxon>Embryophyta</taxon>
        <taxon>Tracheophyta</taxon>
        <taxon>Spermatophyta</taxon>
        <taxon>Magnoliopsida</taxon>
        <taxon>eudicotyledons</taxon>
        <taxon>Gunneridae</taxon>
        <taxon>Pentapetalae</taxon>
        <taxon>rosids</taxon>
        <taxon>malvids</taxon>
        <taxon>Brassicales</taxon>
        <taxon>Brassicaceae</taxon>
        <taxon>Brassiceae</taxon>
        <taxon>Brassica</taxon>
    </lineage>
</organism>
<dbReference type="Pfam" id="PF01061">
    <property type="entry name" value="ABC2_membrane"/>
    <property type="match status" value="1"/>
</dbReference>
<evidence type="ECO:0000256" key="4">
    <source>
        <dbReference type="ARBA" id="ARBA00023136"/>
    </source>
</evidence>
<protein>
    <recommendedName>
        <fullName evidence="6">ABC-2 type transporter transmembrane domain-containing protein</fullName>
    </recommendedName>
</protein>
<evidence type="ECO:0000313" key="7">
    <source>
        <dbReference type="EMBL" id="KAF3549575.1"/>
    </source>
</evidence>
<dbReference type="EMBL" id="QGKV02000832">
    <property type="protein sequence ID" value="KAF3549575.1"/>
    <property type="molecule type" value="Genomic_DNA"/>
</dbReference>
<feature type="transmembrane region" description="Helical" evidence="5">
    <location>
        <begin position="30"/>
        <end position="51"/>
    </location>
</feature>
<comment type="caution">
    <text evidence="7">The sequence shown here is derived from an EMBL/GenBank/DDBJ whole genome shotgun (WGS) entry which is preliminary data.</text>
</comment>
<proteinExistence type="predicted"/>
<feature type="domain" description="ABC-2 type transporter transmembrane" evidence="6">
    <location>
        <begin position="6"/>
        <end position="42"/>
    </location>
</feature>